<organism evidence="1 2">
    <name type="scientific">Striga asiatica</name>
    <name type="common">Asiatic witchweed</name>
    <name type="synonym">Buchnera asiatica</name>
    <dbReference type="NCBI Taxonomy" id="4170"/>
    <lineage>
        <taxon>Eukaryota</taxon>
        <taxon>Viridiplantae</taxon>
        <taxon>Streptophyta</taxon>
        <taxon>Embryophyta</taxon>
        <taxon>Tracheophyta</taxon>
        <taxon>Spermatophyta</taxon>
        <taxon>Magnoliopsida</taxon>
        <taxon>eudicotyledons</taxon>
        <taxon>Gunneridae</taxon>
        <taxon>Pentapetalae</taxon>
        <taxon>asterids</taxon>
        <taxon>lamiids</taxon>
        <taxon>Lamiales</taxon>
        <taxon>Orobanchaceae</taxon>
        <taxon>Buchnereae</taxon>
        <taxon>Striga</taxon>
    </lineage>
</organism>
<keyword evidence="2" id="KW-1185">Reference proteome</keyword>
<dbReference type="AlphaFoldDB" id="A0A5A7P7T0"/>
<comment type="caution">
    <text evidence="1">The sequence shown here is derived from an EMBL/GenBank/DDBJ whole genome shotgun (WGS) entry which is preliminary data.</text>
</comment>
<protein>
    <submittedName>
        <fullName evidence="1">Anaerobic glycerol-3-phosphate dehydrogenase subunit B</fullName>
    </submittedName>
</protein>
<proteinExistence type="predicted"/>
<dbReference type="EMBL" id="BKCP01003002">
    <property type="protein sequence ID" value="GER28731.1"/>
    <property type="molecule type" value="Genomic_DNA"/>
</dbReference>
<evidence type="ECO:0000313" key="2">
    <source>
        <dbReference type="Proteomes" id="UP000325081"/>
    </source>
</evidence>
<dbReference type="Proteomes" id="UP000325081">
    <property type="component" value="Unassembled WGS sequence"/>
</dbReference>
<evidence type="ECO:0000313" key="1">
    <source>
        <dbReference type="EMBL" id="GER28731.1"/>
    </source>
</evidence>
<reference evidence="2" key="1">
    <citation type="journal article" date="2019" name="Curr. Biol.">
        <title>Genome Sequence of Striga asiatica Provides Insight into the Evolution of Plant Parasitism.</title>
        <authorList>
            <person name="Yoshida S."/>
            <person name="Kim S."/>
            <person name="Wafula E.K."/>
            <person name="Tanskanen J."/>
            <person name="Kim Y.M."/>
            <person name="Honaas L."/>
            <person name="Yang Z."/>
            <person name="Spallek T."/>
            <person name="Conn C.E."/>
            <person name="Ichihashi Y."/>
            <person name="Cheong K."/>
            <person name="Cui S."/>
            <person name="Der J.P."/>
            <person name="Gundlach H."/>
            <person name="Jiao Y."/>
            <person name="Hori C."/>
            <person name="Ishida J.K."/>
            <person name="Kasahara H."/>
            <person name="Kiba T."/>
            <person name="Kim M.S."/>
            <person name="Koo N."/>
            <person name="Laohavisit A."/>
            <person name="Lee Y.H."/>
            <person name="Lumba S."/>
            <person name="McCourt P."/>
            <person name="Mortimer J.C."/>
            <person name="Mutuku J.M."/>
            <person name="Nomura T."/>
            <person name="Sasaki-Sekimoto Y."/>
            <person name="Seto Y."/>
            <person name="Wang Y."/>
            <person name="Wakatake T."/>
            <person name="Sakakibara H."/>
            <person name="Demura T."/>
            <person name="Yamaguchi S."/>
            <person name="Yoneyama K."/>
            <person name="Manabe R.I."/>
            <person name="Nelson D.C."/>
            <person name="Schulman A.H."/>
            <person name="Timko M.P."/>
            <person name="dePamphilis C.W."/>
            <person name="Choi D."/>
            <person name="Shirasu K."/>
        </authorList>
    </citation>
    <scope>NUCLEOTIDE SEQUENCE [LARGE SCALE GENOMIC DNA]</scope>
    <source>
        <strain evidence="2">cv. UVA1</strain>
    </source>
</reference>
<name>A0A5A7P7T0_STRAF</name>
<accession>A0A5A7P7T0</accession>
<sequence length="103" mass="11627">MVPVILFIPAAVGVGFWRVNWVTLPERGWQTTPTQPPLQGSEAFVHVLRLAVVSVEMAFLKAIRASLSDFQQLDWDWAKEIVNLVEMMMMRRIILTGDFGAAI</sequence>
<gene>
    <name evidence="1" type="ORF">STAS_04538</name>
</gene>